<evidence type="ECO:0000313" key="2">
    <source>
        <dbReference type="EMBL" id="EEG71211.1"/>
    </source>
</evidence>
<gene>
    <name evidence="2" type="ORF">BIFPSEUDO_03181</name>
</gene>
<name>C0BRB7_BIFPS</name>
<sequence>MSRFRPSESSFSFSTETSSSFRKTCSSYESPYQELTERYVEGILLSCGAQRSKMACQDGMVPFLNRLLTQIEDGSNIPQ</sequence>
<proteinExistence type="predicted"/>
<dbReference type="Proteomes" id="UP000003875">
    <property type="component" value="Unassembled WGS sequence"/>
</dbReference>
<protein>
    <submittedName>
        <fullName evidence="2">Uncharacterized protein</fullName>
    </submittedName>
</protein>
<feature type="compositionally biased region" description="Low complexity" evidence="1">
    <location>
        <begin position="1"/>
        <end position="21"/>
    </location>
</feature>
<reference evidence="2 3" key="1">
    <citation type="submission" date="2009-02" db="EMBL/GenBank/DDBJ databases">
        <title>Draft genome sequence of Bifidobacterium pseudocatenulatum (DSM 20438).</title>
        <authorList>
            <person name="Sudarsanam P."/>
            <person name="Ley R."/>
            <person name="Guruge J."/>
            <person name="Turnbaugh P.J."/>
            <person name="Mahowald M."/>
            <person name="Liep D."/>
            <person name="Gordon J."/>
        </authorList>
    </citation>
    <scope>NUCLEOTIDE SEQUENCE [LARGE SCALE GENOMIC DNA]</scope>
    <source>
        <strain evidence="2 3">DSM 20438</strain>
    </source>
</reference>
<evidence type="ECO:0000256" key="1">
    <source>
        <dbReference type="SAM" id="MobiDB-lite"/>
    </source>
</evidence>
<comment type="caution">
    <text evidence="2">The sequence shown here is derived from an EMBL/GenBank/DDBJ whole genome shotgun (WGS) entry which is preliminary data.</text>
</comment>
<organism evidence="2 3">
    <name type="scientific">Bifidobacterium pseudocatenulatum DSM 20438 = JCM 1200 = LMG 10505</name>
    <dbReference type="NCBI Taxonomy" id="547043"/>
    <lineage>
        <taxon>Bacteria</taxon>
        <taxon>Bacillati</taxon>
        <taxon>Actinomycetota</taxon>
        <taxon>Actinomycetes</taxon>
        <taxon>Bifidobacteriales</taxon>
        <taxon>Bifidobacteriaceae</taxon>
        <taxon>Bifidobacterium</taxon>
    </lineage>
</organism>
<feature type="region of interest" description="Disordered" evidence="1">
    <location>
        <begin position="1"/>
        <end position="22"/>
    </location>
</feature>
<reference evidence="2 3" key="2">
    <citation type="submission" date="2009-02" db="EMBL/GenBank/DDBJ databases">
        <authorList>
            <person name="Fulton L."/>
            <person name="Clifton S."/>
            <person name="Fulton B."/>
            <person name="Xu J."/>
            <person name="Minx P."/>
            <person name="Pepin K.H."/>
            <person name="Johnson M."/>
            <person name="Bhonagiri V."/>
            <person name="Nash W.E."/>
            <person name="Mardis E.R."/>
            <person name="Wilson R.K."/>
        </authorList>
    </citation>
    <scope>NUCLEOTIDE SEQUENCE [LARGE SCALE GENOMIC DNA]</scope>
    <source>
        <strain evidence="2 3">DSM 20438</strain>
    </source>
</reference>
<accession>C0BRB7</accession>
<evidence type="ECO:0000313" key="3">
    <source>
        <dbReference type="Proteomes" id="UP000003875"/>
    </source>
</evidence>
<dbReference type="EMBL" id="ABXX02000002">
    <property type="protein sequence ID" value="EEG71211.1"/>
    <property type="molecule type" value="Genomic_DNA"/>
</dbReference>
<dbReference type="AlphaFoldDB" id="C0BRB7"/>